<feature type="domain" description="YCII-related" evidence="2">
    <location>
        <begin position="22"/>
        <end position="117"/>
    </location>
</feature>
<dbReference type="InterPro" id="IPR005545">
    <property type="entry name" value="YCII"/>
</dbReference>
<dbReference type="EMBL" id="BJWH01000015">
    <property type="protein sequence ID" value="GEL99241.1"/>
    <property type="molecule type" value="Genomic_DNA"/>
</dbReference>
<proteinExistence type="inferred from homology"/>
<evidence type="ECO:0000313" key="3">
    <source>
        <dbReference type="EMBL" id="GEL99241.1"/>
    </source>
</evidence>
<dbReference type="Gene3D" id="3.30.70.1060">
    <property type="entry name" value="Dimeric alpha+beta barrel"/>
    <property type="match status" value="1"/>
</dbReference>
<comment type="similarity">
    <text evidence="1">Belongs to the YciI family.</text>
</comment>
<evidence type="ECO:0000259" key="2">
    <source>
        <dbReference type="Pfam" id="PF03795"/>
    </source>
</evidence>
<reference evidence="3 4" key="1">
    <citation type="submission" date="2019-07" db="EMBL/GenBank/DDBJ databases">
        <title>Whole genome shotgun sequence of Cellulomonas terrae NBRC 100819.</title>
        <authorList>
            <person name="Hosoyama A."/>
            <person name="Uohara A."/>
            <person name="Ohji S."/>
            <person name="Ichikawa N."/>
        </authorList>
    </citation>
    <scope>NUCLEOTIDE SEQUENCE [LARGE SCALE GENOMIC DNA]</scope>
    <source>
        <strain evidence="3 4">NBRC 100819</strain>
    </source>
</reference>
<dbReference type="InterPro" id="IPR011008">
    <property type="entry name" value="Dimeric_a/b-barrel"/>
</dbReference>
<dbReference type="RefSeq" id="WP_146846904.1">
    <property type="nucleotide sequence ID" value="NZ_BJWH01000015.1"/>
</dbReference>
<name>A0A511JML1_9CELL</name>
<protein>
    <recommendedName>
        <fullName evidence="2">YCII-related domain-containing protein</fullName>
    </recommendedName>
</protein>
<gene>
    <name evidence="3" type="ORF">CTE05_27880</name>
</gene>
<keyword evidence="4" id="KW-1185">Reference proteome</keyword>
<evidence type="ECO:0000256" key="1">
    <source>
        <dbReference type="ARBA" id="ARBA00007689"/>
    </source>
</evidence>
<comment type="caution">
    <text evidence="3">The sequence shown here is derived from an EMBL/GenBank/DDBJ whole genome shotgun (WGS) entry which is preliminary data.</text>
</comment>
<sequence>MTDRWTLLLWGDESVWENATPEVQERAMGEHGAFSEACEARGYRIVGGEELGFSKNAVTVQRPDGGDLTITEGPYVELAEHVGGYYVIETDDVQGLARLAGEHLLTDGGGIELRPVIVHDA</sequence>
<dbReference type="Pfam" id="PF03795">
    <property type="entry name" value="YCII"/>
    <property type="match status" value="1"/>
</dbReference>
<dbReference type="SUPFAM" id="SSF54909">
    <property type="entry name" value="Dimeric alpha+beta barrel"/>
    <property type="match status" value="1"/>
</dbReference>
<dbReference type="Proteomes" id="UP000321049">
    <property type="component" value="Unassembled WGS sequence"/>
</dbReference>
<organism evidence="3 4">
    <name type="scientific">Cellulomonas terrae</name>
    <dbReference type="NCBI Taxonomy" id="311234"/>
    <lineage>
        <taxon>Bacteria</taxon>
        <taxon>Bacillati</taxon>
        <taxon>Actinomycetota</taxon>
        <taxon>Actinomycetes</taxon>
        <taxon>Micrococcales</taxon>
        <taxon>Cellulomonadaceae</taxon>
        <taxon>Cellulomonas</taxon>
    </lineage>
</organism>
<accession>A0A511JML1</accession>
<evidence type="ECO:0000313" key="4">
    <source>
        <dbReference type="Proteomes" id="UP000321049"/>
    </source>
</evidence>
<dbReference type="AlphaFoldDB" id="A0A511JML1"/>
<dbReference type="OrthoDB" id="668782at2"/>